<dbReference type="AlphaFoldDB" id="A0A0D0F664"/>
<keyword evidence="2" id="KW-0378">Hydrolase</keyword>
<accession>A0A0D0F664</accession>
<protein>
    <submittedName>
        <fullName evidence="2">Endonuclease</fullName>
    </submittedName>
</protein>
<keyword evidence="2" id="KW-0255">Endonuclease</keyword>
<dbReference type="InterPro" id="IPR005135">
    <property type="entry name" value="Endo/exonuclease/phosphatase"/>
</dbReference>
<dbReference type="InterPro" id="IPR050410">
    <property type="entry name" value="CCR4/nocturin_mRNA_transcr"/>
</dbReference>
<dbReference type="EMBL" id="JXRA01000044">
    <property type="protein sequence ID" value="KIO77128.1"/>
    <property type="molecule type" value="Genomic_DNA"/>
</dbReference>
<feature type="domain" description="Endonuclease/exonuclease/phosphatase" evidence="1">
    <location>
        <begin position="37"/>
        <end position="279"/>
    </location>
</feature>
<keyword evidence="3" id="KW-1185">Reference proteome</keyword>
<sequence>MNRFSTINIKVGKTSITILFLLFLNTQLFSQHLIIGTYNLRNDNQGDIGNLWVQRAPVVANLLRFHQFDIFGIQEGFKNQLEDINTALPEYAHYGKGRDDGKEGGEHSSVFFRKDKFKLIKAGDFWLSETPDKPGLGWDATCCNRICTWVELQDIKSGRRFFYFNAHFDHQGKIARVESSKLIVRKMKEIAGNEPAVFTGDLNGGQDSEWYLTLAKSGYLKDTYNQVAHPYVNNPSFNEFGKHLEGTEIIDHVFVTKDFKADRWGILTDSYHGKYPSDHFPVLVEVTIKK</sequence>
<evidence type="ECO:0000313" key="3">
    <source>
        <dbReference type="Proteomes" id="UP000032049"/>
    </source>
</evidence>
<dbReference type="Pfam" id="PF03372">
    <property type="entry name" value="Exo_endo_phos"/>
    <property type="match status" value="1"/>
</dbReference>
<dbReference type="CDD" id="cd09083">
    <property type="entry name" value="EEP-1"/>
    <property type="match status" value="1"/>
</dbReference>
<dbReference type="OrthoDB" id="9793162at2"/>
<dbReference type="Gene3D" id="3.60.10.10">
    <property type="entry name" value="Endonuclease/exonuclease/phosphatase"/>
    <property type="match status" value="1"/>
</dbReference>
<dbReference type="InterPro" id="IPR036691">
    <property type="entry name" value="Endo/exonu/phosph_ase_sf"/>
</dbReference>
<dbReference type="SUPFAM" id="SSF56219">
    <property type="entry name" value="DNase I-like"/>
    <property type="match status" value="1"/>
</dbReference>
<evidence type="ECO:0000313" key="2">
    <source>
        <dbReference type="EMBL" id="KIO77128.1"/>
    </source>
</evidence>
<name>A0A0D0F664_9SPHI</name>
<comment type="caution">
    <text evidence="2">The sequence shown here is derived from an EMBL/GenBank/DDBJ whole genome shotgun (WGS) entry which is preliminary data.</text>
</comment>
<gene>
    <name evidence="2" type="ORF">TH53_10815</name>
</gene>
<dbReference type="Proteomes" id="UP000032049">
    <property type="component" value="Unassembled WGS sequence"/>
</dbReference>
<dbReference type="PANTHER" id="PTHR12121:SF36">
    <property type="entry name" value="ENDONUCLEASE_EXONUCLEASE_PHOSPHATASE DOMAIN-CONTAINING PROTEIN"/>
    <property type="match status" value="1"/>
</dbReference>
<dbReference type="GO" id="GO:0004519">
    <property type="term" value="F:endonuclease activity"/>
    <property type="evidence" value="ECO:0007669"/>
    <property type="project" value="UniProtKB-KW"/>
</dbReference>
<dbReference type="STRING" id="1503925.TH53_10815"/>
<evidence type="ECO:0000259" key="1">
    <source>
        <dbReference type="Pfam" id="PF03372"/>
    </source>
</evidence>
<dbReference type="GO" id="GO:0000175">
    <property type="term" value="F:3'-5'-RNA exonuclease activity"/>
    <property type="evidence" value="ECO:0007669"/>
    <property type="project" value="TreeGrafter"/>
</dbReference>
<dbReference type="RefSeq" id="WP_041881720.1">
    <property type="nucleotide sequence ID" value="NZ_CP157278.1"/>
</dbReference>
<keyword evidence="2" id="KW-0540">Nuclease</keyword>
<reference evidence="2 3" key="1">
    <citation type="submission" date="2015-01" db="EMBL/GenBank/DDBJ databases">
        <title>Draft genome sequence of Pedobacter sp. NL19 isolated from sludge of an effluent treatment pond in an abandoned uranium mine.</title>
        <authorList>
            <person name="Santos T."/>
            <person name="Caetano T."/>
            <person name="Covas C."/>
            <person name="Cruz A."/>
            <person name="Mendo S."/>
        </authorList>
    </citation>
    <scope>NUCLEOTIDE SEQUENCE [LARGE SCALE GENOMIC DNA]</scope>
    <source>
        <strain evidence="2 3">NL19</strain>
    </source>
</reference>
<organism evidence="2 3">
    <name type="scientific">Pedobacter lusitanus</name>
    <dbReference type="NCBI Taxonomy" id="1503925"/>
    <lineage>
        <taxon>Bacteria</taxon>
        <taxon>Pseudomonadati</taxon>
        <taxon>Bacteroidota</taxon>
        <taxon>Sphingobacteriia</taxon>
        <taxon>Sphingobacteriales</taxon>
        <taxon>Sphingobacteriaceae</taxon>
        <taxon>Pedobacter</taxon>
    </lineage>
</organism>
<dbReference type="PANTHER" id="PTHR12121">
    <property type="entry name" value="CARBON CATABOLITE REPRESSOR PROTEIN 4"/>
    <property type="match status" value="1"/>
</dbReference>
<proteinExistence type="predicted"/>